<evidence type="ECO:0000313" key="4">
    <source>
        <dbReference type="Proteomes" id="UP000645217"/>
    </source>
</evidence>
<keyword evidence="2" id="KW-0472">Membrane</keyword>
<proteinExistence type="predicted"/>
<accession>A0A917RB39</accession>
<evidence type="ECO:0000256" key="2">
    <source>
        <dbReference type="SAM" id="Phobius"/>
    </source>
</evidence>
<comment type="caution">
    <text evidence="3">The sequence shown here is derived from an EMBL/GenBank/DDBJ whole genome shotgun (WGS) entry which is preliminary data.</text>
</comment>
<dbReference type="Proteomes" id="UP000645217">
    <property type="component" value="Unassembled WGS sequence"/>
</dbReference>
<feature type="region of interest" description="Disordered" evidence="1">
    <location>
        <begin position="119"/>
        <end position="193"/>
    </location>
</feature>
<feature type="compositionally biased region" description="Basic and acidic residues" evidence="1">
    <location>
        <begin position="127"/>
        <end position="137"/>
    </location>
</feature>
<dbReference type="RefSeq" id="WP_189165046.1">
    <property type="nucleotide sequence ID" value="NZ_BMNT01000025.1"/>
</dbReference>
<feature type="transmembrane region" description="Helical" evidence="2">
    <location>
        <begin position="87"/>
        <end position="109"/>
    </location>
</feature>
<gene>
    <name evidence="3" type="ORF">GCM10007964_45450</name>
</gene>
<reference evidence="3" key="1">
    <citation type="journal article" date="2014" name="Int. J. Syst. Evol. Microbiol.">
        <title>Complete genome sequence of Corynebacterium casei LMG S-19264T (=DSM 44701T), isolated from a smear-ripened cheese.</title>
        <authorList>
            <consortium name="US DOE Joint Genome Institute (JGI-PGF)"/>
            <person name="Walter F."/>
            <person name="Albersmeier A."/>
            <person name="Kalinowski J."/>
            <person name="Ruckert C."/>
        </authorList>
    </citation>
    <scope>NUCLEOTIDE SEQUENCE</scope>
    <source>
        <strain evidence="3">JCM 13064</strain>
    </source>
</reference>
<name>A0A917RB39_9ACTN</name>
<dbReference type="EMBL" id="BMNT01000025">
    <property type="protein sequence ID" value="GGK98182.1"/>
    <property type="molecule type" value="Genomic_DNA"/>
</dbReference>
<evidence type="ECO:0000313" key="3">
    <source>
        <dbReference type="EMBL" id="GGK98182.1"/>
    </source>
</evidence>
<organism evidence="3 4">
    <name type="scientific">Sphaerisporangium melleum</name>
    <dbReference type="NCBI Taxonomy" id="321316"/>
    <lineage>
        <taxon>Bacteria</taxon>
        <taxon>Bacillati</taxon>
        <taxon>Actinomycetota</taxon>
        <taxon>Actinomycetes</taxon>
        <taxon>Streptosporangiales</taxon>
        <taxon>Streptosporangiaceae</taxon>
        <taxon>Sphaerisporangium</taxon>
    </lineage>
</organism>
<keyword evidence="2" id="KW-1133">Transmembrane helix</keyword>
<feature type="compositionally biased region" description="Basic and acidic residues" evidence="1">
    <location>
        <begin position="1"/>
        <end position="12"/>
    </location>
</feature>
<feature type="compositionally biased region" description="Basic and acidic residues" evidence="1">
    <location>
        <begin position="49"/>
        <end position="70"/>
    </location>
</feature>
<evidence type="ECO:0008006" key="5">
    <source>
        <dbReference type="Google" id="ProtNLM"/>
    </source>
</evidence>
<protein>
    <recommendedName>
        <fullName evidence="5">Cell division protein FtsL</fullName>
    </recommendedName>
</protein>
<keyword evidence="4" id="KW-1185">Reference proteome</keyword>
<reference evidence="3" key="2">
    <citation type="submission" date="2020-09" db="EMBL/GenBank/DDBJ databases">
        <authorList>
            <person name="Sun Q."/>
            <person name="Ohkuma M."/>
        </authorList>
    </citation>
    <scope>NUCLEOTIDE SEQUENCE</scope>
    <source>
        <strain evidence="3">JCM 13064</strain>
    </source>
</reference>
<evidence type="ECO:0000256" key="1">
    <source>
        <dbReference type="SAM" id="MobiDB-lite"/>
    </source>
</evidence>
<keyword evidence="2" id="KW-0812">Transmembrane</keyword>
<dbReference type="AlphaFoldDB" id="A0A917RB39"/>
<feature type="compositionally biased region" description="Basic and acidic residues" evidence="1">
    <location>
        <begin position="146"/>
        <end position="159"/>
    </location>
</feature>
<feature type="region of interest" description="Disordered" evidence="1">
    <location>
        <begin position="1"/>
        <end position="79"/>
    </location>
</feature>
<sequence>MTIDNETSREDGATTGIAVEERPARPPRGARTADAPPRPRRAPRPAPPRRPEAPPRRPEAPQEVRREETARPSGAAPARRLAPRTPFVLLVVGLMCGGLVSLLLLNTVLAKDSFRANELQKSTQRLRQQEQDKRNEVLLKSQPEQLSRRAGELGEKPDDGAPQFLVPGDARASQSRVPAGTTADRAQTEVPSR</sequence>